<accession>A0AAD4MXA8</accession>
<feature type="domain" description="RRM" evidence="4">
    <location>
        <begin position="171"/>
        <end position="259"/>
    </location>
</feature>
<dbReference type="GO" id="GO:0010468">
    <property type="term" value="P:regulation of gene expression"/>
    <property type="evidence" value="ECO:0007669"/>
    <property type="project" value="TreeGrafter"/>
</dbReference>
<keyword evidence="3" id="KW-0694">RNA-binding</keyword>
<protein>
    <submittedName>
        <fullName evidence="5">RNA recognition motif domain-containing protein</fullName>
    </submittedName>
</protein>
<evidence type="ECO:0000313" key="5">
    <source>
        <dbReference type="EMBL" id="KAI1704537.1"/>
    </source>
</evidence>
<dbReference type="Pfam" id="PF00076">
    <property type="entry name" value="RRM_1"/>
    <property type="match status" value="3"/>
</dbReference>
<dbReference type="PROSITE" id="PS50102">
    <property type="entry name" value="RRM"/>
    <property type="match status" value="3"/>
</dbReference>
<name>A0AAD4MXA8_9BILA</name>
<keyword evidence="6" id="KW-1185">Reference proteome</keyword>
<dbReference type="InterPro" id="IPR035979">
    <property type="entry name" value="RBD_domain_sf"/>
</dbReference>
<dbReference type="Gene3D" id="3.30.70.330">
    <property type="match status" value="3"/>
</dbReference>
<reference evidence="5" key="1">
    <citation type="submission" date="2022-01" db="EMBL/GenBank/DDBJ databases">
        <title>Genome Sequence Resource for Two Populations of Ditylenchus destructor, the Migratory Endoparasitic Phytonematode.</title>
        <authorList>
            <person name="Zhang H."/>
            <person name="Lin R."/>
            <person name="Xie B."/>
        </authorList>
    </citation>
    <scope>NUCLEOTIDE SEQUENCE</scope>
    <source>
        <strain evidence="5">BazhouSP</strain>
    </source>
</reference>
<dbReference type="GO" id="GO:0005654">
    <property type="term" value="C:nucleoplasm"/>
    <property type="evidence" value="ECO:0007669"/>
    <property type="project" value="TreeGrafter"/>
</dbReference>
<feature type="domain" description="RRM" evidence="4">
    <location>
        <begin position="250"/>
        <end position="327"/>
    </location>
</feature>
<dbReference type="InterPro" id="IPR012677">
    <property type="entry name" value="Nucleotide-bd_a/b_plait_sf"/>
</dbReference>
<evidence type="ECO:0000259" key="4">
    <source>
        <dbReference type="PROSITE" id="PS50102"/>
    </source>
</evidence>
<evidence type="ECO:0000256" key="1">
    <source>
        <dbReference type="ARBA" id="ARBA00004123"/>
    </source>
</evidence>
<dbReference type="PANTHER" id="PTHR48033:SF10">
    <property type="entry name" value="RNA-BINDING PROTEIN SQUID"/>
    <property type="match status" value="1"/>
</dbReference>
<keyword evidence="2" id="KW-0539">Nucleus</keyword>
<dbReference type="SMART" id="SM00360">
    <property type="entry name" value="RRM"/>
    <property type="match status" value="3"/>
</dbReference>
<proteinExistence type="predicted"/>
<dbReference type="AlphaFoldDB" id="A0AAD4MXA8"/>
<organism evidence="5 6">
    <name type="scientific">Ditylenchus destructor</name>
    <dbReference type="NCBI Taxonomy" id="166010"/>
    <lineage>
        <taxon>Eukaryota</taxon>
        <taxon>Metazoa</taxon>
        <taxon>Ecdysozoa</taxon>
        <taxon>Nematoda</taxon>
        <taxon>Chromadorea</taxon>
        <taxon>Rhabditida</taxon>
        <taxon>Tylenchina</taxon>
        <taxon>Tylenchomorpha</taxon>
        <taxon>Sphaerularioidea</taxon>
        <taxon>Anguinidae</taxon>
        <taxon>Anguininae</taxon>
        <taxon>Ditylenchus</taxon>
    </lineage>
</organism>
<evidence type="ECO:0000256" key="2">
    <source>
        <dbReference type="ARBA" id="ARBA00023242"/>
    </source>
</evidence>
<dbReference type="EMBL" id="JAKKPZ010000066">
    <property type="protein sequence ID" value="KAI1704537.1"/>
    <property type="molecule type" value="Genomic_DNA"/>
</dbReference>
<feature type="domain" description="RRM" evidence="4">
    <location>
        <begin position="87"/>
        <end position="170"/>
    </location>
</feature>
<dbReference type="InterPro" id="IPR000504">
    <property type="entry name" value="RRM_dom"/>
</dbReference>
<dbReference type="SUPFAM" id="SSF54928">
    <property type="entry name" value="RNA-binding domain, RBD"/>
    <property type="match status" value="3"/>
</dbReference>
<evidence type="ECO:0000313" key="6">
    <source>
        <dbReference type="Proteomes" id="UP001201812"/>
    </source>
</evidence>
<comment type="subcellular location">
    <subcellularLocation>
        <location evidence="1">Nucleus</location>
    </subcellularLocation>
</comment>
<dbReference type="GO" id="GO:0000785">
    <property type="term" value="C:chromatin"/>
    <property type="evidence" value="ECO:0007669"/>
    <property type="project" value="TreeGrafter"/>
</dbReference>
<dbReference type="CDD" id="cd00590">
    <property type="entry name" value="RRM_SF"/>
    <property type="match status" value="1"/>
</dbReference>
<evidence type="ECO:0000256" key="3">
    <source>
        <dbReference type="PROSITE-ProRule" id="PRU00176"/>
    </source>
</evidence>
<dbReference type="Proteomes" id="UP001201812">
    <property type="component" value="Unassembled WGS sequence"/>
</dbReference>
<comment type="caution">
    <text evidence="5">The sequence shown here is derived from an EMBL/GenBank/DDBJ whole genome shotgun (WGS) entry which is preliminary data.</text>
</comment>
<gene>
    <name evidence="5" type="ORF">DdX_14171</name>
</gene>
<dbReference type="PANTHER" id="PTHR48033">
    <property type="entry name" value="RNA-BINDING (RRM/RBD/RNP MOTIFS) FAMILY PROTEIN"/>
    <property type="match status" value="1"/>
</dbReference>
<dbReference type="GO" id="GO:0003723">
    <property type="term" value="F:RNA binding"/>
    <property type="evidence" value="ECO:0007669"/>
    <property type="project" value="UniProtKB-UniRule"/>
</dbReference>
<sequence>MHFKLHSQNLALNRCQCLRLSVLHCLSASFHLESSGVGIRYQSQAYQRALCLSCLFQRRLCTLLPQVFETVIKRNLATTPTLPAKKYKLVIGGLPKDTNKDLLVEYYSKIGEVKRIDLKPSLDEPNKLETQAAHIFFNSQTRLKMAMKAPLPECAKFNQDKRLPEDYTNKFVIFVGGLKSDTTEEMLYAFYAQFGTPLRVVLKKCEKGMSMKFAHVTYKSKNEVESALSSAPHVIDGKEVTVRERRPLDRTVFVGLLAENTSEESLTLYFSQFGTVKYCIFKRSEWTGMPLRAAYVTFAEPEQMNAVLSSAPHKIDGKTVTVANTEGGSHLHRAAENTLFLKWMSPHTTVDSLERFYSRFGQLLDCAVSKALKSLPHEIDSVKVVVEPFKIGQSESSSEKVKVQEKLPKTTPRVPKIQLKFPAPIPDVSQERTQLGCLLSGRRGDL</sequence>